<gene>
    <name evidence="2" type="ORF">BO83DRAFT_423060</name>
</gene>
<dbReference type="Proteomes" id="UP000246171">
    <property type="component" value="Unassembled WGS sequence"/>
</dbReference>
<protein>
    <submittedName>
        <fullName evidence="2">Terpenoid synthase</fullName>
    </submittedName>
</protein>
<dbReference type="Gene3D" id="1.10.600.10">
    <property type="entry name" value="Farnesyl Diphosphate Synthase"/>
    <property type="match status" value="1"/>
</dbReference>
<evidence type="ECO:0000313" key="2">
    <source>
        <dbReference type="EMBL" id="PWY84421.1"/>
    </source>
</evidence>
<reference evidence="2" key="1">
    <citation type="submission" date="2016-12" db="EMBL/GenBank/DDBJ databases">
        <title>The genomes of Aspergillus section Nigri reveals drivers in fungal speciation.</title>
        <authorList>
            <consortium name="DOE Joint Genome Institute"/>
            <person name="Vesth T.C."/>
            <person name="Nybo J."/>
            <person name="Theobald S."/>
            <person name="Brandl J."/>
            <person name="Frisvad J.C."/>
            <person name="Nielsen K.F."/>
            <person name="Lyhne E.K."/>
            <person name="Kogle M.E."/>
            <person name="Kuo A."/>
            <person name="Riley R."/>
            <person name="Clum A."/>
            <person name="Nolan M."/>
            <person name="Lipzen A."/>
            <person name="Salamov A."/>
            <person name="Henrissat B."/>
            <person name="Wiebenga A."/>
            <person name="De vries R.P."/>
            <person name="Grigoriev I.V."/>
            <person name="Mortensen U.H."/>
            <person name="Andersen M.R."/>
            <person name="Baker S.E."/>
        </authorList>
    </citation>
    <scope>NUCLEOTIDE SEQUENCE</scope>
    <source>
        <strain evidence="2">CBS 122712</strain>
    </source>
</reference>
<proteinExistence type="predicted"/>
<name>A0A317WFF4_ASPEC</name>
<dbReference type="OrthoDB" id="3004402at2759"/>
<dbReference type="VEuPathDB" id="FungiDB:BO83DRAFT_423060"/>
<evidence type="ECO:0000256" key="1">
    <source>
        <dbReference type="SAM" id="MobiDB-lite"/>
    </source>
</evidence>
<dbReference type="RefSeq" id="XP_025392976.1">
    <property type="nucleotide sequence ID" value="XM_025535076.1"/>
</dbReference>
<dbReference type="SUPFAM" id="SSF48576">
    <property type="entry name" value="Terpenoid synthases"/>
    <property type="match status" value="1"/>
</dbReference>
<dbReference type="EMBL" id="MSFU01000002">
    <property type="protein sequence ID" value="PWY84421.1"/>
    <property type="molecule type" value="Genomic_DNA"/>
</dbReference>
<dbReference type="InterPro" id="IPR008949">
    <property type="entry name" value="Isoprenoid_synthase_dom_sf"/>
</dbReference>
<evidence type="ECO:0000313" key="3">
    <source>
        <dbReference type="Proteomes" id="UP000246171"/>
    </source>
</evidence>
<keyword evidence="3" id="KW-1185">Reference proteome</keyword>
<dbReference type="GeneID" id="37057038"/>
<dbReference type="Pfam" id="PF19086">
    <property type="entry name" value="Terpene_syn_C_2"/>
    <property type="match status" value="1"/>
</dbReference>
<accession>A0A317WFF4</accession>
<comment type="caution">
    <text evidence="2">The sequence shown here is derived from an EMBL/GenBank/DDBJ whole genome shotgun (WGS) entry which is preliminary data.</text>
</comment>
<sequence>MTSTMDFVHSHLVEPEEVSKVCATGLPVRRSRYKNLSDEALADFHQKWEEAVGYSFYGGSSHSGSIALFFPPECKPDRIKPYTRLIEYFFARDDMVTASTAGKTRREMPENTAGGVSSPRDKGDMSKVKQIQSEIFRELIEVDRLRGTLLLDSLKKFDKIHDTRSVEDFQSWDAYLDYRCQDMGIGFNLTIIIYCCGLDLTQSDIEMLMPVWWPAAAASALTNDVYSFNREACLEVPSNTNMANAVWYLMKQVGLPVSRAKQLLLEEKIRPLEKQYKENMDAYLSNSSGNRLMTPDVKVFLDMVGLGLSGNW</sequence>
<feature type="region of interest" description="Disordered" evidence="1">
    <location>
        <begin position="100"/>
        <end position="124"/>
    </location>
</feature>
<organism evidence="2 3">
    <name type="scientific">Aspergillus eucalypticola (strain CBS 122712 / IBT 29274)</name>
    <dbReference type="NCBI Taxonomy" id="1448314"/>
    <lineage>
        <taxon>Eukaryota</taxon>
        <taxon>Fungi</taxon>
        <taxon>Dikarya</taxon>
        <taxon>Ascomycota</taxon>
        <taxon>Pezizomycotina</taxon>
        <taxon>Eurotiomycetes</taxon>
        <taxon>Eurotiomycetidae</taxon>
        <taxon>Eurotiales</taxon>
        <taxon>Aspergillaceae</taxon>
        <taxon>Aspergillus</taxon>
        <taxon>Aspergillus subgen. Circumdati</taxon>
    </lineage>
</organism>
<dbReference type="AlphaFoldDB" id="A0A317WFF4"/>